<dbReference type="EMBL" id="MWIO01000105">
    <property type="protein sequence ID" value="THD02924.1"/>
    <property type="molecule type" value="Genomic_DNA"/>
</dbReference>
<accession>A0A4S3K5C7</accession>
<gene>
    <name evidence="1" type="ORF">B1991_18465</name>
</gene>
<evidence type="ECO:0000313" key="2">
    <source>
        <dbReference type="Proteomes" id="UP000306317"/>
    </source>
</evidence>
<dbReference type="Proteomes" id="UP000306317">
    <property type="component" value="Unassembled WGS sequence"/>
</dbReference>
<reference evidence="1 2" key="1">
    <citation type="submission" date="2017-02" db="EMBL/GenBank/DDBJ databases">
        <title>Whole genome sequencing of Rhodanobacter lindaniclasticus DSM 17932.</title>
        <authorList>
            <person name="Kumar S."/>
            <person name="Patil P."/>
            <person name="Patil P.B."/>
        </authorList>
    </citation>
    <scope>NUCLEOTIDE SEQUENCE [LARGE SCALE GENOMIC DNA]</scope>
    <source>
        <strain evidence="1 2">DSM 17932</strain>
    </source>
</reference>
<dbReference type="InterPro" id="IPR003615">
    <property type="entry name" value="HNH_nuc"/>
</dbReference>
<proteinExistence type="predicted"/>
<evidence type="ECO:0000313" key="1">
    <source>
        <dbReference type="EMBL" id="THD02924.1"/>
    </source>
</evidence>
<organism evidence="1 2">
    <name type="scientific">Rhodanobacter lindaniclasticus</name>
    <dbReference type="NCBI Taxonomy" id="75310"/>
    <lineage>
        <taxon>Bacteria</taxon>
        <taxon>Pseudomonadati</taxon>
        <taxon>Pseudomonadota</taxon>
        <taxon>Gammaproteobacteria</taxon>
        <taxon>Lysobacterales</taxon>
        <taxon>Rhodanobacteraceae</taxon>
        <taxon>Rhodanobacter</taxon>
    </lineage>
</organism>
<dbReference type="CDD" id="cd00085">
    <property type="entry name" value="HNHc"/>
    <property type="match status" value="1"/>
</dbReference>
<evidence type="ECO:0008006" key="3">
    <source>
        <dbReference type="Google" id="ProtNLM"/>
    </source>
</evidence>
<keyword evidence="2" id="KW-1185">Reference proteome</keyword>
<feature type="non-terminal residue" evidence="1">
    <location>
        <position position="133"/>
    </location>
</feature>
<sequence length="133" mass="15092">MSVSIYLSVTRDVRRAPRLGHTRAGEGVDELREQVIRQGRFKRRCAVCSFQFGQWNGFELHHLDGDHTNLSADNVVPICTLCHWPMHLDLVLRELPSDPGLIVYLPEVSQVEMNQLLCATAVHQMQANKADET</sequence>
<protein>
    <recommendedName>
        <fullName evidence="3">HNH endonuclease</fullName>
    </recommendedName>
</protein>
<name>A0A4S3K5C7_9GAMM</name>
<dbReference type="AlphaFoldDB" id="A0A4S3K5C7"/>
<comment type="caution">
    <text evidence="1">The sequence shown here is derived from an EMBL/GenBank/DDBJ whole genome shotgun (WGS) entry which is preliminary data.</text>
</comment>